<dbReference type="OrthoDB" id="3439489at2759"/>
<evidence type="ECO:0000313" key="2">
    <source>
        <dbReference type="Proteomes" id="UP000297245"/>
    </source>
</evidence>
<name>A0A4S8LK78_DENBC</name>
<dbReference type="EMBL" id="ML179363">
    <property type="protein sequence ID" value="THU89587.1"/>
    <property type="molecule type" value="Genomic_DNA"/>
</dbReference>
<proteinExistence type="predicted"/>
<gene>
    <name evidence="1" type="ORF">K435DRAFT_913841</name>
</gene>
<protein>
    <submittedName>
        <fullName evidence="1">Serine protease inhibitor</fullName>
    </submittedName>
</protein>
<dbReference type="Proteomes" id="UP000297245">
    <property type="component" value="Unassembled WGS sequence"/>
</dbReference>
<dbReference type="AlphaFoldDB" id="A0A4S8LK78"/>
<dbReference type="CDD" id="cd23428">
    <property type="entry name" value="beta-trefoil_Ricin_SPI"/>
    <property type="match status" value="1"/>
</dbReference>
<dbReference type="GO" id="GO:0004867">
    <property type="term" value="F:serine-type endopeptidase inhibitor activity"/>
    <property type="evidence" value="ECO:0007669"/>
    <property type="project" value="InterPro"/>
</dbReference>
<sequence length="147" mass="16754">MSLESGIYTIRNRDNNVGRSLTEDRSLGPKRILLLPQDVKPEEIKWEIEKLDHNSYTLKIRDAPTANIDNLVFALLINKGEAEKWRIEAVPQHGENRYIITTQDQKDGWVAPDAPDEQIICKPLTATKSQPPQYLPTEFYEIVLAAA</sequence>
<accession>A0A4S8LK78</accession>
<reference evidence="1 2" key="1">
    <citation type="journal article" date="2019" name="Nat. Ecol. Evol.">
        <title>Megaphylogeny resolves global patterns of mushroom evolution.</title>
        <authorList>
            <person name="Varga T."/>
            <person name="Krizsan K."/>
            <person name="Foldi C."/>
            <person name="Dima B."/>
            <person name="Sanchez-Garcia M."/>
            <person name="Sanchez-Ramirez S."/>
            <person name="Szollosi G.J."/>
            <person name="Szarkandi J.G."/>
            <person name="Papp V."/>
            <person name="Albert L."/>
            <person name="Andreopoulos W."/>
            <person name="Angelini C."/>
            <person name="Antonin V."/>
            <person name="Barry K.W."/>
            <person name="Bougher N.L."/>
            <person name="Buchanan P."/>
            <person name="Buyck B."/>
            <person name="Bense V."/>
            <person name="Catcheside P."/>
            <person name="Chovatia M."/>
            <person name="Cooper J."/>
            <person name="Damon W."/>
            <person name="Desjardin D."/>
            <person name="Finy P."/>
            <person name="Geml J."/>
            <person name="Haridas S."/>
            <person name="Hughes K."/>
            <person name="Justo A."/>
            <person name="Karasinski D."/>
            <person name="Kautmanova I."/>
            <person name="Kiss B."/>
            <person name="Kocsube S."/>
            <person name="Kotiranta H."/>
            <person name="LaButti K.M."/>
            <person name="Lechner B.E."/>
            <person name="Liimatainen K."/>
            <person name="Lipzen A."/>
            <person name="Lukacs Z."/>
            <person name="Mihaltcheva S."/>
            <person name="Morgado L.N."/>
            <person name="Niskanen T."/>
            <person name="Noordeloos M.E."/>
            <person name="Ohm R.A."/>
            <person name="Ortiz-Santana B."/>
            <person name="Ovrebo C."/>
            <person name="Racz N."/>
            <person name="Riley R."/>
            <person name="Savchenko A."/>
            <person name="Shiryaev A."/>
            <person name="Soop K."/>
            <person name="Spirin V."/>
            <person name="Szebenyi C."/>
            <person name="Tomsovsky M."/>
            <person name="Tulloss R.E."/>
            <person name="Uehling J."/>
            <person name="Grigoriev I.V."/>
            <person name="Vagvolgyi C."/>
            <person name="Papp T."/>
            <person name="Martin F.M."/>
            <person name="Miettinen O."/>
            <person name="Hibbett D.S."/>
            <person name="Nagy L.G."/>
        </authorList>
    </citation>
    <scope>NUCLEOTIDE SEQUENCE [LARGE SCALE GENOMIC DNA]</scope>
    <source>
        <strain evidence="1 2">CBS 962.96</strain>
    </source>
</reference>
<dbReference type="Pfam" id="PF16850">
    <property type="entry name" value="Inhibitor_I66"/>
    <property type="match status" value="1"/>
</dbReference>
<evidence type="ECO:0000313" key="1">
    <source>
        <dbReference type="EMBL" id="THU89587.1"/>
    </source>
</evidence>
<keyword evidence="2" id="KW-1185">Reference proteome</keyword>
<organism evidence="1 2">
    <name type="scientific">Dendrothele bispora (strain CBS 962.96)</name>
    <dbReference type="NCBI Taxonomy" id="1314807"/>
    <lineage>
        <taxon>Eukaryota</taxon>
        <taxon>Fungi</taxon>
        <taxon>Dikarya</taxon>
        <taxon>Basidiomycota</taxon>
        <taxon>Agaricomycotina</taxon>
        <taxon>Agaricomycetes</taxon>
        <taxon>Agaricomycetidae</taxon>
        <taxon>Agaricales</taxon>
        <taxon>Agaricales incertae sedis</taxon>
        <taxon>Dendrothele</taxon>
    </lineage>
</organism>
<dbReference type="InterPro" id="IPR031755">
    <property type="entry name" value="Inhibitor_I66"/>
</dbReference>
<dbReference type="Gene3D" id="2.80.10.50">
    <property type="match status" value="1"/>
</dbReference>